<feature type="domain" description="DUF4145" evidence="1">
    <location>
        <begin position="111"/>
        <end position="188"/>
    </location>
</feature>
<dbReference type="EMBL" id="JAVCYS010000005">
    <property type="protein sequence ID" value="MDQ1852706.1"/>
    <property type="molecule type" value="Genomic_DNA"/>
</dbReference>
<protein>
    <submittedName>
        <fullName evidence="2">DUF4145 domain-containing protein</fullName>
    </submittedName>
</protein>
<sequence>MEQKYVPSEYGKPRFNCPSCAAFSAQDWYEYVEGDYGQLQFERYLREVTGEEKHFNHIVNGFYSNNVFAMSMCASCEKPSFWVKGQLVYPQTSPVPSPHSDMPEEIKKLYEEASSIVMVSHRASVAILRLAVEKLLPELGAKKDTIDKMIGELVSKGLPESIQKALDSLRVIGNNAVHPGKIDLEGEDGFEVALSLFNLLNFVVEKMITEKNKINEIYSLIPKGMKKRIESRDGVFLDGK</sequence>
<organism evidence="2 3">
    <name type="scientific">Bacillus stercoris</name>
    <dbReference type="NCBI Taxonomy" id="2054641"/>
    <lineage>
        <taxon>Bacteria</taxon>
        <taxon>Bacillati</taxon>
        <taxon>Bacillota</taxon>
        <taxon>Bacilli</taxon>
        <taxon>Bacillales</taxon>
        <taxon>Bacillaceae</taxon>
        <taxon>Bacillus</taxon>
    </lineage>
</organism>
<dbReference type="RefSeq" id="WP_306645947.1">
    <property type="nucleotide sequence ID" value="NZ_JAVCYS010000005.1"/>
</dbReference>
<dbReference type="Proteomes" id="UP001177898">
    <property type="component" value="Unassembled WGS sequence"/>
</dbReference>
<evidence type="ECO:0000259" key="1">
    <source>
        <dbReference type="Pfam" id="PF13643"/>
    </source>
</evidence>
<reference evidence="2" key="1">
    <citation type="submission" date="2023-08" db="EMBL/GenBank/DDBJ databases">
        <title>Functional annotation and safety assessment of Bacillus stercoris.</title>
        <authorList>
            <person name="Pandit N.T."/>
            <person name="Ahir S.V."/>
            <person name="Chauhan D.A."/>
            <person name="Bose A."/>
            <person name="Dunlap C."/>
            <person name="Doshi J.A."/>
        </authorList>
    </citation>
    <scope>NUCLEOTIDE SEQUENCE</scope>
    <source>
        <strain evidence="2">ZBMF30</strain>
    </source>
</reference>
<name>A0ABU0V6Z8_9BACI</name>
<dbReference type="Pfam" id="PF13643">
    <property type="entry name" value="DUF4145"/>
    <property type="match status" value="1"/>
</dbReference>
<evidence type="ECO:0000313" key="3">
    <source>
        <dbReference type="Proteomes" id="UP001177898"/>
    </source>
</evidence>
<keyword evidence="3" id="KW-1185">Reference proteome</keyword>
<accession>A0ABU0V6Z8</accession>
<proteinExistence type="predicted"/>
<comment type="caution">
    <text evidence="2">The sequence shown here is derived from an EMBL/GenBank/DDBJ whole genome shotgun (WGS) entry which is preliminary data.</text>
</comment>
<dbReference type="InterPro" id="IPR025285">
    <property type="entry name" value="DUF4145"/>
</dbReference>
<evidence type="ECO:0000313" key="2">
    <source>
        <dbReference type="EMBL" id="MDQ1852706.1"/>
    </source>
</evidence>
<gene>
    <name evidence="2" type="ORF">RAQ16_10195</name>
</gene>